<evidence type="ECO:0000313" key="2">
    <source>
        <dbReference type="EMBL" id="BAY59927.1"/>
    </source>
</evidence>
<protein>
    <submittedName>
        <fullName evidence="2">Uncharacterized protein</fullName>
    </submittedName>
</protein>
<dbReference type="Proteomes" id="UP000217895">
    <property type="component" value="Plasmid Plasmid2 dna"/>
</dbReference>
<geneLocation type="plasmid" evidence="2">
    <name>plasmid2</name>
</geneLocation>
<name>A0A1Z4JT98_LEPBY</name>
<evidence type="ECO:0000313" key="3">
    <source>
        <dbReference type="Proteomes" id="UP000217895"/>
    </source>
</evidence>
<organism evidence="2 3">
    <name type="scientific">Leptolyngbya boryana NIES-2135</name>
    <dbReference type="NCBI Taxonomy" id="1973484"/>
    <lineage>
        <taxon>Bacteria</taxon>
        <taxon>Bacillati</taxon>
        <taxon>Cyanobacteriota</taxon>
        <taxon>Cyanophyceae</taxon>
        <taxon>Leptolyngbyales</taxon>
        <taxon>Leptolyngbyaceae</taxon>
        <taxon>Leptolyngbya group</taxon>
        <taxon>Leptolyngbya</taxon>
    </lineage>
</organism>
<keyword evidence="3" id="KW-1185">Reference proteome</keyword>
<reference evidence="2 3" key="1">
    <citation type="submission" date="2017-06" db="EMBL/GenBank/DDBJ databases">
        <title>Genome sequencing of cyanobaciteial culture collection at National Institute for Environmental Studies (NIES).</title>
        <authorList>
            <person name="Hirose Y."/>
            <person name="Shimura Y."/>
            <person name="Fujisawa T."/>
            <person name="Nakamura Y."/>
            <person name="Kawachi M."/>
        </authorList>
    </citation>
    <scope>NUCLEOTIDE SEQUENCE [LARGE SCALE GENOMIC DNA]</scope>
    <source>
        <strain evidence="2 3">NIES-2135</strain>
        <plasmid evidence="3">Plasmid Plasmid2 dna</plasmid>
    </source>
</reference>
<sequence>MSNKDKQLSKACTHNPGDDWAEGCCTSAVVKLDGEQPRSSTSSSKISGPNNSSKVSEDTCAESHSQHMVQG</sequence>
<dbReference type="AlphaFoldDB" id="A0A1Z4JT98"/>
<feature type="compositionally biased region" description="Low complexity" evidence="1">
    <location>
        <begin position="39"/>
        <end position="53"/>
    </location>
</feature>
<gene>
    <name evidence="2" type="ORF">NIES2135_68040</name>
</gene>
<evidence type="ECO:0000256" key="1">
    <source>
        <dbReference type="SAM" id="MobiDB-lite"/>
    </source>
</evidence>
<feature type="region of interest" description="Disordered" evidence="1">
    <location>
        <begin position="1"/>
        <end position="71"/>
    </location>
</feature>
<feature type="compositionally biased region" description="Polar residues" evidence="1">
    <location>
        <begin position="62"/>
        <end position="71"/>
    </location>
</feature>
<accession>A0A1Z4JT98</accession>
<proteinExistence type="predicted"/>
<dbReference type="EMBL" id="AP018205">
    <property type="protein sequence ID" value="BAY59927.1"/>
    <property type="molecule type" value="Genomic_DNA"/>
</dbReference>
<keyword evidence="2" id="KW-0614">Plasmid</keyword>